<dbReference type="PANTHER" id="PTHR37507">
    <property type="entry name" value="SPORULATION PROTEIN YDCC"/>
    <property type="match status" value="1"/>
</dbReference>
<keyword evidence="3" id="KW-0449">Lipoprotein</keyword>
<dbReference type="InterPro" id="IPR029046">
    <property type="entry name" value="LolA/LolB/LppX"/>
</dbReference>
<comment type="caution">
    <text evidence="3">The sequence shown here is derived from an EMBL/GenBank/DDBJ whole genome shotgun (WGS) entry which is preliminary data.</text>
</comment>
<sequence>MCSAFFSVGCVDEQVTAEEIAEQMQQKEDSIEDYSCTMYITSSLGEEDTVVVYEMLFKKPRKMRSVVIQPAEKAGSLVVSDGETLWMYLSHENKVVQKGMPDISEFGHMDYVGMIGDVLNENDVSFLGFEEFDNRDVYVIGLIPKEEDETPLFGSNGKAWIDKETWVPLKYERYDEDENPMLSYEIRNLKVNTGISDDEFEFKIPEGAEVEVIDPIDINEIAAPEEVTLEEAKDTAGFDLLLPSYIPEGYEFDRALIFNNSATFEEDIFEKVTLVYNKGDDCIRISEVVYETGSSDISDLDDAETVDINGSEGEFVAFVQTNLLRWTTGDIELSILGMEDKDEIVKVAESMV</sequence>
<feature type="domain" description="DUF4367" evidence="1">
    <location>
        <begin position="243"/>
        <end position="351"/>
    </location>
</feature>
<feature type="domain" description="Uncharacterized protein TP-0789" evidence="2">
    <location>
        <begin position="63"/>
        <end position="191"/>
    </location>
</feature>
<evidence type="ECO:0000259" key="1">
    <source>
        <dbReference type="Pfam" id="PF14285"/>
    </source>
</evidence>
<organism evidence="3 4">
    <name type="scientific">Methanococcoides cohabitans</name>
    <dbReference type="NCBI Taxonomy" id="3136559"/>
    <lineage>
        <taxon>Archaea</taxon>
        <taxon>Methanobacteriati</taxon>
        <taxon>Methanobacteriota</taxon>
        <taxon>Stenosarchaea group</taxon>
        <taxon>Methanomicrobia</taxon>
        <taxon>Methanosarcinales</taxon>
        <taxon>Methanosarcinaceae</taxon>
        <taxon>Methanococcoides</taxon>
    </lineage>
</organism>
<gene>
    <name evidence="3" type="ORF">WOA13_03260</name>
</gene>
<name>A0ABU9KR50_9EURY</name>
<dbReference type="InterPro" id="IPR033399">
    <property type="entry name" value="TP_0789-like"/>
</dbReference>
<evidence type="ECO:0000313" key="4">
    <source>
        <dbReference type="Proteomes" id="UP001396646"/>
    </source>
</evidence>
<dbReference type="Pfam" id="PF17131">
    <property type="entry name" value="LolA_like"/>
    <property type="match status" value="1"/>
</dbReference>
<dbReference type="CDD" id="cd16329">
    <property type="entry name" value="LolA_like"/>
    <property type="match status" value="1"/>
</dbReference>
<dbReference type="SUPFAM" id="SSF89392">
    <property type="entry name" value="Prokaryotic lipoproteins and lipoprotein localization factors"/>
    <property type="match status" value="1"/>
</dbReference>
<reference evidence="3 4" key="1">
    <citation type="submission" date="2024-04" db="EMBL/GenBank/DDBJ databases">
        <title>Methanococcoides sp. LMO-2.</title>
        <authorList>
            <person name="Liang L."/>
        </authorList>
    </citation>
    <scope>NUCLEOTIDE SEQUENCE [LARGE SCALE GENOMIC DNA]</scope>
    <source>
        <strain evidence="3 4">LMO-2</strain>
    </source>
</reference>
<dbReference type="PANTHER" id="PTHR37507:SF2">
    <property type="entry name" value="SPORULATION PROTEIN YDCC"/>
    <property type="match status" value="1"/>
</dbReference>
<dbReference type="Proteomes" id="UP001396646">
    <property type="component" value="Unassembled WGS sequence"/>
</dbReference>
<dbReference type="RefSeq" id="WP_342126560.1">
    <property type="nucleotide sequence ID" value="NZ_JBCAUS010000002.1"/>
</dbReference>
<evidence type="ECO:0000313" key="3">
    <source>
        <dbReference type="EMBL" id="MEL4304860.1"/>
    </source>
</evidence>
<dbReference type="InterPro" id="IPR052944">
    <property type="entry name" value="Sporulation_related"/>
</dbReference>
<proteinExistence type="predicted"/>
<dbReference type="Gene3D" id="2.50.20.10">
    <property type="entry name" value="Lipoprotein localisation LolA/LolB/LppX"/>
    <property type="match status" value="1"/>
</dbReference>
<evidence type="ECO:0000259" key="2">
    <source>
        <dbReference type="Pfam" id="PF17131"/>
    </source>
</evidence>
<dbReference type="InterPro" id="IPR025377">
    <property type="entry name" value="DUF4367"/>
</dbReference>
<dbReference type="Pfam" id="PF14285">
    <property type="entry name" value="DUF4367"/>
    <property type="match status" value="1"/>
</dbReference>
<dbReference type="EMBL" id="JBCAUS010000002">
    <property type="protein sequence ID" value="MEL4304860.1"/>
    <property type="molecule type" value="Genomic_DNA"/>
</dbReference>
<keyword evidence="4" id="KW-1185">Reference proteome</keyword>
<protein>
    <submittedName>
        <fullName evidence="3">Outer membrane lipoprotein-sorting protein</fullName>
    </submittedName>
</protein>
<accession>A0ABU9KR50</accession>